<dbReference type="Pfam" id="PF21522">
    <property type="entry name" value="MreB-like_C"/>
    <property type="match status" value="1"/>
</dbReference>
<dbReference type="CDD" id="cd10227">
    <property type="entry name" value="ASKHA_NBD_ParM-like"/>
    <property type="match status" value="1"/>
</dbReference>
<accession>A0A318ENH1</accession>
<reference evidence="3 4" key="1">
    <citation type="submission" date="2018-05" db="EMBL/GenBank/DDBJ databases">
        <title>Genomic Encyclopedia of Type Strains, Phase IV (KMG-IV): sequencing the most valuable type-strain genomes for metagenomic binning, comparative biology and taxonomic classification.</title>
        <authorList>
            <person name="Goeker M."/>
        </authorList>
    </citation>
    <scope>NUCLEOTIDE SEQUENCE [LARGE SCALE GENOMIC DNA]</scope>
    <source>
        <strain evidence="3 4">DSM 28816</strain>
    </source>
</reference>
<dbReference type="InterPro" id="IPR040607">
    <property type="entry name" value="ALP_N"/>
</dbReference>
<dbReference type="AlphaFoldDB" id="A0A318ENH1"/>
<gene>
    <name evidence="3" type="ORF">C8E03_103231</name>
</gene>
<dbReference type="SUPFAM" id="SSF53067">
    <property type="entry name" value="Actin-like ATPase domain"/>
    <property type="match status" value="2"/>
</dbReference>
<feature type="domain" description="Actin-like protein N-terminal" evidence="1">
    <location>
        <begin position="48"/>
        <end position="147"/>
    </location>
</feature>
<organism evidence="3 4">
    <name type="scientific">Lachnotalea glycerini</name>
    <dbReference type="NCBI Taxonomy" id="1763509"/>
    <lineage>
        <taxon>Bacteria</taxon>
        <taxon>Bacillati</taxon>
        <taxon>Bacillota</taxon>
        <taxon>Clostridia</taxon>
        <taxon>Lachnospirales</taxon>
        <taxon>Lachnospiraceae</taxon>
        <taxon>Lachnotalea</taxon>
    </lineage>
</organism>
<dbReference type="InterPro" id="IPR043129">
    <property type="entry name" value="ATPase_NBD"/>
</dbReference>
<evidence type="ECO:0000313" key="4">
    <source>
        <dbReference type="Proteomes" id="UP000247523"/>
    </source>
</evidence>
<dbReference type="InterPro" id="IPR049067">
    <property type="entry name" value="MreB-like_C"/>
</dbReference>
<evidence type="ECO:0000259" key="2">
    <source>
        <dbReference type="Pfam" id="PF21522"/>
    </source>
</evidence>
<dbReference type="RefSeq" id="WP_110290816.1">
    <property type="nucleotide sequence ID" value="NZ_QICS01000003.1"/>
</dbReference>
<dbReference type="Gene3D" id="3.30.420.40">
    <property type="match status" value="2"/>
</dbReference>
<name>A0A318ENH1_9FIRM</name>
<feature type="domain" description="Actin homologue MreB-like C-terminal" evidence="2">
    <location>
        <begin position="163"/>
        <end position="275"/>
    </location>
</feature>
<sequence length="304" mass="34602">MRDTISNDIYYLGIDHGNHLMKGANHIMENGVEALETKPTFSANTLVYNGHFYKIGESRMNVKDNKLDDDDYYLLTLVLMAKESITREIPYGAHVVLGVGMPLKQFATVRKQFVKYLMRERQPVHFRYEDQAFEFTIDNVMAFPQCYAAVAEQLSNMSGECLIVDVGSWTIDIMSVRNGVPIESKCETFTESMISVIQDIKSRTSELYGKELSESKITEYIHNPNVTIPDKYKKLMDEAFKRFADRVEGILKENGHDTEFSDVIYVGGGATIMKNYGKQSNNISYIEDVRANAIGYELLARKMG</sequence>
<dbReference type="Proteomes" id="UP000247523">
    <property type="component" value="Unassembled WGS sequence"/>
</dbReference>
<evidence type="ECO:0000259" key="1">
    <source>
        <dbReference type="Pfam" id="PF17989"/>
    </source>
</evidence>
<dbReference type="EMBL" id="QICS01000003">
    <property type="protein sequence ID" value="PXV91673.1"/>
    <property type="molecule type" value="Genomic_DNA"/>
</dbReference>
<proteinExistence type="predicted"/>
<protein>
    <submittedName>
        <fullName evidence="3">Plasmid segregation actin-type ATPase ParM</fullName>
    </submittedName>
</protein>
<evidence type="ECO:0000313" key="3">
    <source>
        <dbReference type="EMBL" id="PXV91673.1"/>
    </source>
</evidence>
<dbReference type="Pfam" id="PF17989">
    <property type="entry name" value="ALP_N"/>
    <property type="match status" value="1"/>
</dbReference>
<comment type="caution">
    <text evidence="3">The sequence shown here is derived from an EMBL/GenBank/DDBJ whole genome shotgun (WGS) entry which is preliminary data.</text>
</comment>